<reference evidence="1 2" key="1">
    <citation type="submission" date="2017-12" db="EMBL/GenBank/DDBJ databases">
        <title>Draft genome sequence of Ralstonia pickettii 52.</title>
        <authorList>
            <person name="Zheng B."/>
        </authorList>
    </citation>
    <scope>NUCLEOTIDE SEQUENCE [LARGE SCALE GENOMIC DNA]</scope>
    <source>
        <strain evidence="1 2">52</strain>
    </source>
</reference>
<name>A0A2N4TRK2_RALPI</name>
<protein>
    <submittedName>
        <fullName evidence="1">Uncharacterized protein</fullName>
    </submittedName>
</protein>
<gene>
    <name evidence="1" type="ORF">C0Q88_09760</name>
</gene>
<dbReference type="AlphaFoldDB" id="A0A2N4TRK2"/>
<dbReference type="EMBL" id="PKQE01000002">
    <property type="protein sequence ID" value="PLC42259.1"/>
    <property type="molecule type" value="Genomic_DNA"/>
</dbReference>
<evidence type="ECO:0000313" key="2">
    <source>
        <dbReference type="Proteomes" id="UP000234456"/>
    </source>
</evidence>
<sequence length="320" mass="34313">MPDFALKLGNFQFKDLEVPESIPFGGTQKLAMHDLVGGTRVIDSMGAFCGPVEWSGWLLGKDALARARQLDDLRERGASLLLQWSEIYYAVVIRDFRADFQRAYKIPYKITCEVASDLSKFAGSDADQSIDGQIKSDAAAVTDMGSAIGDGTLSGLIDSANSAIDTVASFANAAQSTLSNVLQQVTAVRDRAQVLIASANTTLTKVTTLGGILPNNPVSQQVEKLAGQMTSALNLPVLVQLDRVAGRMQKNIESVYKSAKHVVTVGGDLMKMAAKEYNDAMAWTSLAKANPDLLWDPLVQGVKNLIVPPNMDRAGGLPKP</sequence>
<organism evidence="1 2">
    <name type="scientific">Ralstonia pickettii</name>
    <name type="common">Burkholderia pickettii</name>
    <dbReference type="NCBI Taxonomy" id="329"/>
    <lineage>
        <taxon>Bacteria</taxon>
        <taxon>Pseudomonadati</taxon>
        <taxon>Pseudomonadota</taxon>
        <taxon>Betaproteobacteria</taxon>
        <taxon>Burkholderiales</taxon>
        <taxon>Burkholderiaceae</taxon>
        <taxon>Ralstonia</taxon>
    </lineage>
</organism>
<proteinExistence type="predicted"/>
<dbReference type="RefSeq" id="WP_102065382.1">
    <property type="nucleotide sequence ID" value="NZ_PKQE01000002.1"/>
</dbReference>
<comment type="caution">
    <text evidence="1">The sequence shown here is derived from an EMBL/GenBank/DDBJ whole genome shotgun (WGS) entry which is preliminary data.</text>
</comment>
<evidence type="ECO:0000313" key="1">
    <source>
        <dbReference type="EMBL" id="PLC42259.1"/>
    </source>
</evidence>
<dbReference type="OrthoDB" id="7219667at2"/>
<dbReference type="Proteomes" id="UP000234456">
    <property type="component" value="Unassembled WGS sequence"/>
</dbReference>
<accession>A0A2N4TRK2</accession>